<feature type="binding site" evidence="5">
    <location>
        <position position="270"/>
    </location>
    <ligand>
        <name>Fe cation</name>
        <dbReference type="ChEBI" id="CHEBI:24875"/>
        <note>catalytic</note>
    </ligand>
</feature>
<evidence type="ECO:0000313" key="7">
    <source>
        <dbReference type="Proteomes" id="UP000053989"/>
    </source>
</evidence>
<evidence type="ECO:0000313" key="6">
    <source>
        <dbReference type="EMBL" id="KIM66939.1"/>
    </source>
</evidence>
<feature type="binding site" evidence="5">
    <location>
        <position position="542"/>
    </location>
    <ligand>
        <name>Fe cation</name>
        <dbReference type="ChEBI" id="CHEBI:24875"/>
        <note>catalytic</note>
    </ligand>
</feature>
<evidence type="ECO:0000256" key="5">
    <source>
        <dbReference type="PIRSR" id="PIRSR604294-1"/>
    </source>
</evidence>
<reference evidence="7" key="2">
    <citation type="submission" date="2015-01" db="EMBL/GenBank/DDBJ databases">
        <title>Evolutionary Origins and Diversification of the Mycorrhizal Mutualists.</title>
        <authorList>
            <consortium name="DOE Joint Genome Institute"/>
            <consortium name="Mycorrhizal Genomics Consortium"/>
            <person name="Kohler A."/>
            <person name="Kuo A."/>
            <person name="Nagy L.G."/>
            <person name="Floudas D."/>
            <person name="Copeland A."/>
            <person name="Barry K.W."/>
            <person name="Cichocki N."/>
            <person name="Veneault-Fourrey C."/>
            <person name="LaButti K."/>
            <person name="Lindquist E.A."/>
            <person name="Lipzen A."/>
            <person name="Lundell T."/>
            <person name="Morin E."/>
            <person name="Murat C."/>
            <person name="Riley R."/>
            <person name="Ohm R."/>
            <person name="Sun H."/>
            <person name="Tunlid A."/>
            <person name="Henrissat B."/>
            <person name="Grigoriev I.V."/>
            <person name="Hibbett D.S."/>
            <person name="Martin F."/>
        </authorList>
    </citation>
    <scope>NUCLEOTIDE SEQUENCE [LARGE SCALE GENOMIC DNA]</scope>
    <source>
        <strain evidence="7">Foug A</strain>
    </source>
</reference>
<evidence type="ECO:0000256" key="4">
    <source>
        <dbReference type="ARBA" id="ARBA00023004"/>
    </source>
</evidence>
<feature type="binding site" evidence="5">
    <location>
        <position position="220"/>
    </location>
    <ligand>
        <name>Fe cation</name>
        <dbReference type="ChEBI" id="CHEBI:24875"/>
        <note>catalytic</note>
    </ligand>
</feature>
<dbReference type="GO" id="GO:0046872">
    <property type="term" value="F:metal ion binding"/>
    <property type="evidence" value="ECO:0007669"/>
    <property type="project" value="UniProtKB-KW"/>
</dbReference>
<gene>
    <name evidence="6" type="ORF">SCLCIDRAFT_109522</name>
</gene>
<keyword evidence="7" id="KW-1185">Reference proteome</keyword>
<dbReference type="AlphaFoldDB" id="A0A0C3EF48"/>
<name>A0A0C3EF48_9AGAM</name>
<dbReference type="HOGENOM" id="CLU_016472_5_0_1"/>
<dbReference type="GO" id="GO:0010436">
    <property type="term" value="F:carotenoid dioxygenase activity"/>
    <property type="evidence" value="ECO:0007669"/>
    <property type="project" value="TreeGrafter"/>
</dbReference>
<keyword evidence="2 5" id="KW-0479">Metal-binding</keyword>
<evidence type="ECO:0000256" key="2">
    <source>
        <dbReference type="ARBA" id="ARBA00022723"/>
    </source>
</evidence>
<dbReference type="EMBL" id="KN822015">
    <property type="protein sequence ID" value="KIM66939.1"/>
    <property type="molecule type" value="Genomic_DNA"/>
</dbReference>
<keyword evidence="4 5" id="KW-0408">Iron</keyword>
<dbReference type="GO" id="GO:0016121">
    <property type="term" value="P:carotene catabolic process"/>
    <property type="evidence" value="ECO:0007669"/>
    <property type="project" value="TreeGrafter"/>
</dbReference>
<dbReference type="PANTHER" id="PTHR10543">
    <property type="entry name" value="BETA-CAROTENE DIOXYGENASE"/>
    <property type="match status" value="1"/>
</dbReference>
<dbReference type="Proteomes" id="UP000053989">
    <property type="component" value="Unassembled WGS sequence"/>
</dbReference>
<dbReference type="PANTHER" id="PTHR10543:SF24">
    <property type="entry name" value="CAROTENOID ISOMEROOXYGENASE"/>
    <property type="match status" value="1"/>
</dbReference>
<accession>A0A0C3EF48</accession>
<feature type="binding site" evidence="5">
    <location>
        <position position="340"/>
    </location>
    <ligand>
        <name>Fe cation</name>
        <dbReference type="ChEBI" id="CHEBI:24875"/>
        <note>catalytic</note>
    </ligand>
</feature>
<dbReference type="OrthoDB" id="407010at2759"/>
<dbReference type="InParanoid" id="A0A0C3EF48"/>
<comment type="similarity">
    <text evidence="1">Belongs to the carotenoid oxygenase family.</text>
</comment>
<dbReference type="InterPro" id="IPR004294">
    <property type="entry name" value="Carotenoid_Oase"/>
</dbReference>
<reference evidence="6 7" key="1">
    <citation type="submission" date="2014-04" db="EMBL/GenBank/DDBJ databases">
        <authorList>
            <consortium name="DOE Joint Genome Institute"/>
            <person name="Kuo A."/>
            <person name="Kohler A."/>
            <person name="Nagy L.G."/>
            <person name="Floudas D."/>
            <person name="Copeland A."/>
            <person name="Barry K.W."/>
            <person name="Cichocki N."/>
            <person name="Veneault-Fourrey C."/>
            <person name="LaButti K."/>
            <person name="Lindquist E.A."/>
            <person name="Lipzen A."/>
            <person name="Lundell T."/>
            <person name="Morin E."/>
            <person name="Murat C."/>
            <person name="Sun H."/>
            <person name="Tunlid A."/>
            <person name="Henrissat B."/>
            <person name="Grigoriev I.V."/>
            <person name="Hibbett D.S."/>
            <person name="Martin F."/>
            <person name="Nordberg H.P."/>
            <person name="Cantor M.N."/>
            <person name="Hua S.X."/>
        </authorList>
    </citation>
    <scope>NUCLEOTIDE SEQUENCE [LARGE SCALE GENOMIC DNA]</scope>
    <source>
        <strain evidence="6 7">Foug A</strain>
    </source>
</reference>
<proteinExistence type="inferred from homology"/>
<comment type="cofactor">
    <cofactor evidence="5">
        <name>Fe(2+)</name>
        <dbReference type="ChEBI" id="CHEBI:29033"/>
    </cofactor>
    <text evidence="5">Binds 1 Fe(2+) ion per subunit.</text>
</comment>
<evidence type="ECO:0000256" key="3">
    <source>
        <dbReference type="ARBA" id="ARBA00023002"/>
    </source>
</evidence>
<dbReference type="STRING" id="1036808.A0A0C3EF48"/>
<dbReference type="Pfam" id="PF03055">
    <property type="entry name" value="RPE65"/>
    <property type="match status" value="1"/>
</dbReference>
<sequence>MTNNSTTPTNHFNNWSNDAGFDILHEEREPVELAISGVIPSYVSGTLYRTGPGGCQVKTANGTTYSVDHWFDGFSQNHRFQIIQTSSSTRVIYNSRRSVDPLIEHIRETGNMDGFSFGQKRDPCTSFFKKVMTMFIPGPRSPEDQANIGVTVSINPPGLSGPQTAENQKHAAHGSGIHTFLAKTDAAVMRHIEPETLEPKGVMSQAVLHPELTGNLSAAHAKSDPVTGDVFNYNLALGRQSIYRVFRVSAATGQTEVLATITDAPAAYLHSSILTENYFILCVWNSYYAWGGMKILWEKNMLDAIAHFDPTQKALWYVVDRKHGKGVVAKYECDPFFCFHTVNAWEEPSRTDPLHTDIVADLSIYKNLDVLKRFYYNNIKSSSPASLNYAGEKRRSCDVFLRRWRLPSVDIASPLESQEAITEHTAEHSHSCDLPVINPRFLTKPSRYIYGACDRDLSTFFDGLVKYDMETHTASYFTVHGHSPGEPIFVPDPKGTAEDDGVLLSVVLDGYAEKSYLLVLDAKTMEEVGRASMECIVGFGFHGAYISQAIAGPGTDT</sequence>
<protein>
    <recommendedName>
        <fullName evidence="8">Carotenoid oxygenase</fullName>
    </recommendedName>
</protein>
<keyword evidence="3" id="KW-0560">Oxidoreductase</keyword>
<evidence type="ECO:0000256" key="1">
    <source>
        <dbReference type="ARBA" id="ARBA00006787"/>
    </source>
</evidence>
<organism evidence="6 7">
    <name type="scientific">Scleroderma citrinum Foug A</name>
    <dbReference type="NCBI Taxonomy" id="1036808"/>
    <lineage>
        <taxon>Eukaryota</taxon>
        <taxon>Fungi</taxon>
        <taxon>Dikarya</taxon>
        <taxon>Basidiomycota</taxon>
        <taxon>Agaricomycotina</taxon>
        <taxon>Agaricomycetes</taxon>
        <taxon>Agaricomycetidae</taxon>
        <taxon>Boletales</taxon>
        <taxon>Sclerodermatineae</taxon>
        <taxon>Sclerodermataceae</taxon>
        <taxon>Scleroderma</taxon>
    </lineage>
</organism>
<evidence type="ECO:0008006" key="8">
    <source>
        <dbReference type="Google" id="ProtNLM"/>
    </source>
</evidence>